<evidence type="ECO:0000313" key="1">
    <source>
        <dbReference type="EMBL" id="MBP0116476.1"/>
    </source>
</evidence>
<proteinExistence type="predicted"/>
<dbReference type="RefSeq" id="WP_209296728.1">
    <property type="nucleotide sequence ID" value="NZ_JAGIKT010000139.1"/>
</dbReference>
<accession>A0ABS4A878</accession>
<organism evidence="1 2">
    <name type="scientific">Bradyrhizobium vignae</name>
    <dbReference type="NCBI Taxonomy" id="1549949"/>
    <lineage>
        <taxon>Bacteria</taxon>
        <taxon>Pseudomonadati</taxon>
        <taxon>Pseudomonadota</taxon>
        <taxon>Alphaproteobacteria</taxon>
        <taxon>Hyphomicrobiales</taxon>
        <taxon>Nitrobacteraceae</taxon>
        <taxon>Bradyrhizobium</taxon>
    </lineage>
</organism>
<protein>
    <recommendedName>
        <fullName evidence="3">Transposase</fullName>
    </recommendedName>
</protein>
<dbReference type="EMBL" id="JAGIKT010000139">
    <property type="protein sequence ID" value="MBP0116476.1"/>
    <property type="molecule type" value="Genomic_DNA"/>
</dbReference>
<keyword evidence="2" id="KW-1185">Reference proteome</keyword>
<sequence length="64" mass="7570">MHSAQRIARRYECCGTETEKLFWRRNLPGSASEASSNARARFWFQLVETMIRNHIDERQLNAVE</sequence>
<dbReference type="Proteomes" id="UP000669317">
    <property type="component" value="Unassembled WGS sequence"/>
</dbReference>
<evidence type="ECO:0008006" key="3">
    <source>
        <dbReference type="Google" id="ProtNLM"/>
    </source>
</evidence>
<name>A0ABS4A878_9BRAD</name>
<comment type="caution">
    <text evidence="1">The sequence shown here is derived from an EMBL/GenBank/DDBJ whole genome shotgun (WGS) entry which is preliminary data.</text>
</comment>
<reference evidence="1 2" key="1">
    <citation type="submission" date="2021-03" db="EMBL/GenBank/DDBJ databases">
        <title>Genome Sequence of Bradyrhizobium vignae strain ISRA400.</title>
        <authorList>
            <person name="Tisa L.S."/>
            <person name="Svistoonoff S."/>
            <person name="Hocher V."/>
            <person name="Fall S."/>
            <person name="Zaiya A."/>
            <person name="Naing D."/>
            <person name="Niang N."/>
            <person name="Diouf A."/>
            <person name="Dasylva M.C."/>
            <person name="Toure O."/>
            <person name="Gueye M."/>
            <person name="Gully D."/>
            <person name="Tisseyre P."/>
            <person name="Simpson S."/>
            <person name="Morris K."/>
            <person name="Thomas W.K."/>
        </authorList>
    </citation>
    <scope>NUCLEOTIDE SEQUENCE [LARGE SCALE GENOMIC DNA]</scope>
    <source>
        <strain evidence="1 2">ISRA400</strain>
    </source>
</reference>
<evidence type="ECO:0000313" key="2">
    <source>
        <dbReference type="Proteomes" id="UP000669317"/>
    </source>
</evidence>
<gene>
    <name evidence="1" type="ORF">JWS04_36575</name>
</gene>